<sequence length="122" mass="13541">MVVSFASASTQTERSSLSATQAATAKPISSETRRTRLVSSIWTVCGGSGIRSENTSYTPATRLVCFLMQLLTIHNEEFVEIMGEGDVHSFLDRKILDFYDAEEDKYLANLFQWQPVPIGADT</sequence>
<evidence type="ECO:0000313" key="2">
    <source>
        <dbReference type="Proteomes" id="UP000315295"/>
    </source>
</evidence>
<reference evidence="1 2" key="1">
    <citation type="journal article" date="2019" name="G3 (Bethesda)">
        <title>Sequencing of a Wild Apple (Malus baccata) Genome Unravels the Differences Between Cultivated and Wild Apple Species Regarding Disease Resistance and Cold Tolerance.</title>
        <authorList>
            <person name="Chen X."/>
        </authorList>
    </citation>
    <scope>NUCLEOTIDE SEQUENCE [LARGE SCALE GENOMIC DNA]</scope>
    <source>
        <strain evidence="2">cv. Shandingzi</strain>
        <tissue evidence="1">Leaves</tissue>
    </source>
</reference>
<keyword evidence="2" id="KW-1185">Reference proteome</keyword>
<dbReference type="EMBL" id="VIEB01001036">
    <property type="protein sequence ID" value="TQD76347.1"/>
    <property type="molecule type" value="Genomic_DNA"/>
</dbReference>
<evidence type="ECO:0000313" key="1">
    <source>
        <dbReference type="EMBL" id="TQD76347.1"/>
    </source>
</evidence>
<comment type="caution">
    <text evidence="1">The sequence shown here is derived from an EMBL/GenBank/DDBJ whole genome shotgun (WGS) entry which is preliminary data.</text>
</comment>
<dbReference type="Proteomes" id="UP000315295">
    <property type="component" value="Unassembled WGS sequence"/>
</dbReference>
<name>A0A540KQ85_MALBA</name>
<accession>A0A540KQ85</accession>
<organism evidence="1 2">
    <name type="scientific">Malus baccata</name>
    <name type="common">Siberian crab apple</name>
    <name type="synonym">Pyrus baccata</name>
    <dbReference type="NCBI Taxonomy" id="106549"/>
    <lineage>
        <taxon>Eukaryota</taxon>
        <taxon>Viridiplantae</taxon>
        <taxon>Streptophyta</taxon>
        <taxon>Embryophyta</taxon>
        <taxon>Tracheophyta</taxon>
        <taxon>Spermatophyta</taxon>
        <taxon>Magnoliopsida</taxon>
        <taxon>eudicotyledons</taxon>
        <taxon>Gunneridae</taxon>
        <taxon>Pentapetalae</taxon>
        <taxon>rosids</taxon>
        <taxon>fabids</taxon>
        <taxon>Rosales</taxon>
        <taxon>Rosaceae</taxon>
        <taxon>Amygdaloideae</taxon>
        <taxon>Maleae</taxon>
        <taxon>Malus</taxon>
    </lineage>
</organism>
<gene>
    <name evidence="1" type="ORF">C1H46_038127</name>
</gene>
<proteinExistence type="predicted"/>
<protein>
    <submittedName>
        <fullName evidence="1">Uncharacterized protein</fullName>
    </submittedName>
</protein>
<dbReference type="AlphaFoldDB" id="A0A540KQ85"/>